<name>A0A6G1J2X6_9PLEO</name>
<dbReference type="EMBL" id="MU005580">
    <property type="protein sequence ID" value="KAF2684862.1"/>
    <property type="molecule type" value="Genomic_DNA"/>
</dbReference>
<organism evidence="1 2">
    <name type="scientific">Lentithecium fluviatile CBS 122367</name>
    <dbReference type="NCBI Taxonomy" id="1168545"/>
    <lineage>
        <taxon>Eukaryota</taxon>
        <taxon>Fungi</taxon>
        <taxon>Dikarya</taxon>
        <taxon>Ascomycota</taxon>
        <taxon>Pezizomycotina</taxon>
        <taxon>Dothideomycetes</taxon>
        <taxon>Pleosporomycetidae</taxon>
        <taxon>Pleosporales</taxon>
        <taxon>Massarineae</taxon>
        <taxon>Lentitheciaceae</taxon>
        <taxon>Lentithecium</taxon>
    </lineage>
</organism>
<evidence type="ECO:0000313" key="2">
    <source>
        <dbReference type="Proteomes" id="UP000799291"/>
    </source>
</evidence>
<dbReference type="Proteomes" id="UP000799291">
    <property type="component" value="Unassembled WGS sequence"/>
</dbReference>
<evidence type="ECO:0000313" key="1">
    <source>
        <dbReference type="EMBL" id="KAF2684862.1"/>
    </source>
</evidence>
<sequence length="160" mass="18129">MKWTRPRPCEAVYPTAHPQARCIGGIRSVYFRPYFGRATLVDSRGVGPPHTRCHHHVRLRILTSLLSAILAGAVPFKLMGLPNPTPDAIARSMRLRILTGLFSEEAERRPPQQQPLHLRRRQPQRLTILPSPHPLFDIIPSSSEHLSGTRIRCWKQEGGI</sequence>
<gene>
    <name evidence="1" type="ORF">K458DRAFT_27714</name>
</gene>
<protein>
    <submittedName>
        <fullName evidence="1">Uncharacterized protein</fullName>
    </submittedName>
</protein>
<keyword evidence="2" id="KW-1185">Reference proteome</keyword>
<dbReference type="AlphaFoldDB" id="A0A6G1J2X6"/>
<accession>A0A6G1J2X6</accession>
<proteinExistence type="predicted"/>
<reference evidence="1" key="1">
    <citation type="journal article" date="2020" name="Stud. Mycol.">
        <title>101 Dothideomycetes genomes: a test case for predicting lifestyles and emergence of pathogens.</title>
        <authorList>
            <person name="Haridas S."/>
            <person name="Albert R."/>
            <person name="Binder M."/>
            <person name="Bloem J."/>
            <person name="Labutti K."/>
            <person name="Salamov A."/>
            <person name="Andreopoulos B."/>
            <person name="Baker S."/>
            <person name="Barry K."/>
            <person name="Bills G."/>
            <person name="Bluhm B."/>
            <person name="Cannon C."/>
            <person name="Castanera R."/>
            <person name="Culley D."/>
            <person name="Daum C."/>
            <person name="Ezra D."/>
            <person name="Gonzalez J."/>
            <person name="Henrissat B."/>
            <person name="Kuo A."/>
            <person name="Liang C."/>
            <person name="Lipzen A."/>
            <person name="Lutzoni F."/>
            <person name="Magnuson J."/>
            <person name="Mondo S."/>
            <person name="Nolan M."/>
            <person name="Ohm R."/>
            <person name="Pangilinan J."/>
            <person name="Park H.-J."/>
            <person name="Ramirez L."/>
            <person name="Alfaro M."/>
            <person name="Sun H."/>
            <person name="Tritt A."/>
            <person name="Yoshinaga Y."/>
            <person name="Zwiers L.-H."/>
            <person name="Turgeon B."/>
            <person name="Goodwin S."/>
            <person name="Spatafora J."/>
            <person name="Crous P."/>
            <person name="Grigoriev I."/>
        </authorList>
    </citation>
    <scope>NUCLEOTIDE SEQUENCE</scope>
    <source>
        <strain evidence="1">CBS 122367</strain>
    </source>
</reference>